<dbReference type="Proteomes" id="UP000005238">
    <property type="component" value="Unassembled WGS sequence"/>
</dbReference>
<dbReference type="EnsemblProtists" id="Phyra81177">
    <property type="protein sequence ID" value="Phyra81177"/>
    <property type="gene ID" value="Phyra81177"/>
</dbReference>
<accession>H3GV50</accession>
<proteinExistence type="predicted"/>
<dbReference type="OMA" id="PEMAENQ"/>
<keyword evidence="3" id="KW-1185">Reference proteome</keyword>
<reference evidence="3" key="1">
    <citation type="journal article" date="2006" name="Science">
        <title>Phytophthora genome sequences uncover evolutionary origins and mechanisms of pathogenesis.</title>
        <authorList>
            <person name="Tyler B.M."/>
            <person name="Tripathy S."/>
            <person name="Zhang X."/>
            <person name="Dehal P."/>
            <person name="Jiang R.H."/>
            <person name="Aerts A."/>
            <person name="Arredondo F.D."/>
            <person name="Baxter L."/>
            <person name="Bensasson D."/>
            <person name="Beynon J.L."/>
            <person name="Chapman J."/>
            <person name="Damasceno C.M."/>
            <person name="Dorrance A.E."/>
            <person name="Dou D."/>
            <person name="Dickerman A.W."/>
            <person name="Dubchak I.L."/>
            <person name="Garbelotto M."/>
            <person name="Gijzen M."/>
            <person name="Gordon S.G."/>
            <person name="Govers F."/>
            <person name="Grunwald N.J."/>
            <person name="Huang W."/>
            <person name="Ivors K.L."/>
            <person name="Jones R.W."/>
            <person name="Kamoun S."/>
            <person name="Krampis K."/>
            <person name="Lamour K.H."/>
            <person name="Lee M.K."/>
            <person name="McDonald W.H."/>
            <person name="Medina M."/>
            <person name="Meijer H.J."/>
            <person name="Nordberg E.K."/>
            <person name="Maclean D.J."/>
            <person name="Ospina-Giraldo M.D."/>
            <person name="Morris P.F."/>
            <person name="Phuntumart V."/>
            <person name="Putnam N.H."/>
            <person name="Rash S."/>
            <person name="Rose J.K."/>
            <person name="Sakihama Y."/>
            <person name="Salamov A.A."/>
            <person name="Savidor A."/>
            <person name="Scheuring C.F."/>
            <person name="Smith B.M."/>
            <person name="Sobral B.W."/>
            <person name="Terry A."/>
            <person name="Torto-Alalibo T.A."/>
            <person name="Win J."/>
            <person name="Xu Z."/>
            <person name="Zhang H."/>
            <person name="Grigoriev I.V."/>
            <person name="Rokhsar D.S."/>
            <person name="Boore J.L."/>
        </authorList>
    </citation>
    <scope>NUCLEOTIDE SEQUENCE [LARGE SCALE GENOMIC DNA]</scope>
    <source>
        <strain evidence="3">Pr102</strain>
    </source>
</reference>
<dbReference type="InterPro" id="IPR029058">
    <property type="entry name" value="AB_hydrolase_fold"/>
</dbReference>
<evidence type="ECO:0000256" key="1">
    <source>
        <dbReference type="SAM" id="SignalP"/>
    </source>
</evidence>
<dbReference type="InParanoid" id="H3GV50"/>
<dbReference type="EMBL" id="DS566054">
    <property type="status" value="NOT_ANNOTATED_CDS"/>
    <property type="molecule type" value="Genomic_DNA"/>
</dbReference>
<reference evidence="2" key="2">
    <citation type="submission" date="2015-06" db="UniProtKB">
        <authorList>
            <consortium name="EnsemblProtists"/>
        </authorList>
    </citation>
    <scope>IDENTIFICATION</scope>
    <source>
        <strain evidence="2">Pr102</strain>
    </source>
</reference>
<dbReference type="HOGENOM" id="CLU_028087_0_0_1"/>
<dbReference type="VEuPathDB" id="FungiDB:KRP23_3826"/>
<dbReference type="PANTHER" id="PTHR22538">
    <property type="entry name" value="CILIA- AND FLAGELLA-ASSOCIATED PROTEIN 74"/>
    <property type="match status" value="1"/>
</dbReference>
<keyword evidence="1" id="KW-0732">Signal</keyword>
<dbReference type="STRING" id="164328.H3GV50"/>
<protein>
    <submittedName>
        <fullName evidence="2">Uncharacterized protein</fullName>
    </submittedName>
</protein>
<dbReference type="VEuPathDB" id="FungiDB:KRP22_3081"/>
<evidence type="ECO:0000313" key="2">
    <source>
        <dbReference type="EnsemblProtists" id="Phyra81177"/>
    </source>
</evidence>
<dbReference type="eggNOG" id="ENOG502QYVX">
    <property type="taxonomic scope" value="Eukaryota"/>
</dbReference>
<dbReference type="Gene3D" id="3.40.50.1820">
    <property type="entry name" value="alpha/beta hydrolase"/>
    <property type="match status" value="1"/>
</dbReference>
<dbReference type="AlphaFoldDB" id="H3GV50"/>
<organism evidence="2 3">
    <name type="scientific">Phytophthora ramorum</name>
    <name type="common">Sudden oak death agent</name>
    <dbReference type="NCBI Taxonomy" id="164328"/>
    <lineage>
        <taxon>Eukaryota</taxon>
        <taxon>Sar</taxon>
        <taxon>Stramenopiles</taxon>
        <taxon>Oomycota</taxon>
        <taxon>Peronosporomycetes</taxon>
        <taxon>Peronosporales</taxon>
        <taxon>Peronosporaceae</taxon>
        <taxon>Phytophthora</taxon>
    </lineage>
</organism>
<evidence type="ECO:0000313" key="3">
    <source>
        <dbReference type="Proteomes" id="UP000005238"/>
    </source>
</evidence>
<sequence length="534" mass="57816">MAASRLSFLVAIAASIAFAAAIPRQERLLQNKGATLEWPALRLHITIKQDSMKVNGQADFDMYANANVLEGNQKVLYDVYATFTEAKTLYNYTLVDGVGYSEGTPYTTSSSSGVPTPHVKCLDTESGKLPAINSIVAAINKATNSSANSTDPNTQCWTGNLYKTVMNGVDYTVCGSDVGFTMQSKDMDISAYYLESQIAIVAPTVDPKDKCQAKASASSVSPIGHSVLTGEPISSKRMLSADFQISLGDSPTCSCKSTPRPCIFIHGQGLTPEMPENQDSFPKYWGNLTDHAPCCSSMKYARLETINNGWTDEVLQQQVCDRALAVSDSSTKTTIADTIVVTHSMGNLMLAGAIANGKCKLDSSTTWVGLAGPMKGSMGSDFTQSSCAGETNTIAEKYGDITGKCPVKEAVVSLAYEGESYCSTELDAAYKAAQEVYMANVDALMCGEGYSGLLSSYQAQFWMLGVIVPHKSKKNDGMVEFDSCAVDFPYSDFGNTWHDRFYRTKLNHFDMQFLAGDSLLDMAKMPVKWFECLL</sequence>
<feature type="signal peptide" evidence="1">
    <location>
        <begin position="1"/>
        <end position="21"/>
    </location>
</feature>
<feature type="chain" id="PRO_5003587769" evidence="1">
    <location>
        <begin position="22"/>
        <end position="534"/>
    </location>
</feature>
<name>H3GV50_PHYRM</name>
<dbReference type="PANTHER" id="PTHR22538:SF1">
    <property type="entry name" value="VWFD DOMAIN-CONTAINING PROTEIN"/>
    <property type="match status" value="1"/>
</dbReference>